<evidence type="ECO:0000313" key="3">
    <source>
        <dbReference type="Proteomes" id="UP001530315"/>
    </source>
</evidence>
<evidence type="ECO:0000256" key="1">
    <source>
        <dbReference type="SAM" id="MobiDB-lite"/>
    </source>
</evidence>
<gene>
    <name evidence="2" type="ORF">ACHAW5_008464</name>
</gene>
<reference evidence="2 3" key="1">
    <citation type="submission" date="2024-10" db="EMBL/GenBank/DDBJ databases">
        <title>Updated reference genomes for cyclostephanoid diatoms.</title>
        <authorList>
            <person name="Roberts W.R."/>
            <person name="Alverson A.J."/>
        </authorList>
    </citation>
    <scope>NUCLEOTIDE SEQUENCE [LARGE SCALE GENOMIC DNA]</scope>
    <source>
        <strain evidence="2 3">AJA276-08</strain>
    </source>
</reference>
<dbReference type="Proteomes" id="UP001530315">
    <property type="component" value="Unassembled WGS sequence"/>
</dbReference>
<sequence>MSARDEEAALYRRSRGLGGMTSHELEDMRRDLHPEGTRVYDDSSLRGLPRDLFISLSISSIPI</sequence>
<protein>
    <submittedName>
        <fullName evidence="2">Uncharacterized protein</fullName>
    </submittedName>
</protein>
<keyword evidence="3" id="KW-1185">Reference proteome</keyword>
<comment type="caution">
    <text evidence="2">The sequence shown here is derived from an EMBL/GenBank/DDBJ whole genome shotgun (WGS) entry which is preliminary data.</text>
</comment>
<dbReference type="AlphaFoldDB" id="A0ABD3P3M5"/>
<feature type="compositionally biased region" description="Basic and acidic residues" evidence="1">
    <location>
        <begin position="23"/>
        <end position="41"/>
    </location>
</feature>
<evidence type="ECO:0000313" key="2">
    <source>
        <dbReference type="EMBL" id="KAL3782607.1"/>
    </source>
</evidence>
<feature type="region of interest" description="Disordered" evidence="1">
    <location>
        <begin position="22"/>
        <end position="41"/>
    </location>
</feature>
<organism evidence="2 3">
    <name type="scientific">Stephanodiscus triporus</name>
    <dbReference type="NCBI Taxonomy" id="2934178"/>
    <lineage>
        <taxon>Eukaryota</taxon>
        <taxon>Sar</taxon>
        <taxon>Stramenopiles</taxon>
        <taxon>Ochrophyta</taxon>
        <taxon>Bacillariophyta</taxon>
        <taxon>Coscinodiscophyceae</taxon>
        <taxon>Thalassiosirophycidae</taxon>
        <taxon>Stephanodiscales</taxon>
        <taxon>Stephanodiscaceae</taxon>
        <taxon>Stephanodiscus</taxon>
    </lineage>
</organism>
<proteinExistence type="predicted"/>
<name>A0ABD3P3M5_9STRA</name>
<accession>A0ABD3P3M5</accession>
<dbReference type="EMBL" id="JALLAZ020001008">
    <property type="protein sequence ID" value="KAL3782607.1"/>
    <property type="molecule type" value="Genomic_DNA"/>
</dbReference>